<dbReference type="Proteomes" id="UP000076481">
    <property type="component" value="Unassembled WGS sequence"/>
</dbReference>
<dbReference type="Gene3D" id="3.30.70.2860">
    <property type="match status" value="1"/>
</dbReference>
<name>A0A165M0D3_PELLU</name>
<dbReference type="Pfam" id="PF00994">
    <property type="entry name" value="MoCF_biosynth"/>
    <property type="match status" value="1"/>
</dbReference>
<evidence type="ECO:0000256" key="1">
    <source>
        <dbReference type="HAMAP-Rule" id="MF_00226"/>
    </source>
</evidence>
<dbReference type="HAMAP" id="MF_00226_B">
    <property type="entry name" value="CinA_B"/>
    <property type="match status" value="1"/>
</dbReference>
<evidence type="ECO:0000313" key="4">
    <source>
        <dbReference type="Proteomes" id="UP000076481"/>
    </source>
</evidence>
<dbReference type="SUPFAM" id="SSF142433">
    <property type="entry name" value="CinA-like"/>
    <property type="match status" value="1"/>
</dbReference>
<accession>A0A165M0D3</accession>
<gene>
    <name evidence="3" type="ORF">A3K90_09430</name>
</gene>
<evidence type="ECO:0000259" key="2">
    <source>
        <dbReference type="SMART" id="SM00852"/>
    </source>
</evidence>
<comment type="caution">
    <text evidence="3">The sequence shown here is derived from an EMBL/GenBank/DDBJ whole genome shotgun (WGS) entry which is preliminary data.</text>
</comment>
<evidence type="ECO:0000313" key="3">
    <source>
        <dbReference type="EMBL" id="KZK74653.1"/>
    </source>
</evidence>
<dbReference type="NCBIfam" id="TIGR00199">
    <property type="entry name" value="PncC_domain"/>
    <property type="match status" value="1"/>
</dbReference>
<dbReference type="Gene3D" id="3.40.980.10">
    <property type="entry name" value="MoaB/Mog-like domain"/>
    <property type="match status" value="1"/>
</dbReference>
<sequence>MSERVPSLRAEIVSVGDELLKGQRVNTNASFIARGLGTVGIPVVRITACSDFESEMASVFRETLERADVVLVTGGLGPTRDDRTRKAAGELLGLGLRLDPDALREVERRVTAHGRTMNELMQCQAMVLEGSMAIPNTRGTAAGMIIPAGRRFGGSYLVLMPGVPSEMEAMMELTVLPWLRSLSDTTIIHTPVKTTGIGESTLADIITDIEDSIPDGTSLAYLPHGAGVDLMVSTIARDPRIAERDNAAVVEAIRERAGVFIFGVGTASLEETIIGMLASGGFTLSVAESCTGGLIASRLTDVPGASVSLMQGYIVYSNSAKEELLGVSRGLIDMYGAVSEEVARAMALGCLRRSGTSIALATTGIAGPGGGSPEKPVGTLCVALARQVSGTGPSVEVRTLHMHGDRLQNKHRFTEAALRELWSALRGEPGG</sequence>
<dbReference type="InterPro" id="IPR008136">
    <property type="entry name" value="CinA_C"/>
</dbReference>
<dbReference type="NCBIfam" id="TIGR00200">
    <property type="entry name" value="cinA_nterm"/>
    <property type="match status" value="1"/>
</dbReference>
<dbReference type="Pfam" id="PF02464">
    <property type="entry name" value="CinA"/>
    <property type="match status" value="1"/>
</dbReference>
<dbReference type="InterPro" id="IPR001453">
    <property type="entry name" value="MoaB/Mog_dom"/>
</dbReference>
<feature type="domain" description="MoaB/Mog" evidence="2">
    <location>
        <begin position="11"/>
        <end position="182"/>
    </location>
</feature>
<organism evidence="3 4">
    <name type="scientific">Pelodictyon luteolum</name>
    <dbReference type="NCBI Taxonomy" id="1100"/>
    <lineage>
        <taxon>Bacteria</taxon>
        <taxon>Pseudomonadati</taxon>
        <taxon>Chlorobiota</taxon>
        <taxon>Chlorobiia</taxon>
        <taxon>Chlorobiales</taxon>
        <taxon>Chlorobiaceae</taxon>
        <taxon>Chlorobium/Pelodictyon group</taxon>
        <taxon>Pelodictyon</taxon>
    </lineage>
</organism>
<comment type="similarity">
    <text evidence="1">Belongs to the CinA family.</text>
</comment>
<dbReference type="RefSeq" id="WP_303681223.1">
    <property type="nucleotide sequence ID" value="NZ_LVWG01000021.1"/>
</dbReference>
<proteinExistence type="inferred from homology"/>
<dbReference type="InterPro" id="IPR036425">
    <property type="entry name" value="MoaB/Mog-like_dom_sf"/>
</dbReference>
<dbReference type="Pfam" id="PF18146">
    <property type="entry name" value="CinA_KH"/>
    <property type="match status" value="1"/>
</dbReference>
<reference evidence="3 4" key="1">
    <citation type="submission" date="2016-03" db="EMBL/GenBank/DDBJ databases">
        <title>Speciation and ecological success in dimly lit waters: horizontal gene transfer in a green sulfur bacteria bloom unveiled by metagenomic assembly.</title>
        <authorList>
            <person name="Llorens-Mares T."/>
            <person name="Liu Z."/>
            <person name="Allen L.Z."/>
            <person name="Rusch D.B."/>
            <person name="Craig M.T."/>
            <person name="Dupont C.L."/>
            <person name="Bryant D.A."/>
            <person name="Casamayor E.O."/>
        </authorList>
    </citation>
    <scope>NUCLEOTIDE SEQUENCE [LARGE SCALE GENOMIC DNA]</scope>
    <source>
        <strain evidence="3">CIII</strain>
    </source>
</reference>
<dbReference type="CDD" id="cd00885">
    <property type="entry name" value="cinA"/>
    <property type="match status" value="1"/>
</dbReference>
<dbReference type="Gene3D" id="3.90.950.20">
    <property type="entry name" value="CinA-like"/>
    <property type="match status" value="1"/>
</dbReference>
<dbReference type="PIRSF" id="PIRSF006728">
    <property type="entry name" value="CinA"/>
    <property type="match status" value="1"/>
</dbReference>
<protein>
    <recommendedName>
        <fullName evidence="1">CinA-like protein</fullName>
    </recommendedName>
</protein>
<dbReference type="InterPro" id="IPR050101">
    <property type="entry name" value="CinA"/>
</dbReference>
<dbReference type="SMART" id="SM00852">
    <property type="entry name" value="MoCF_biosynth"/>
    <property type="match status" value="1"/>
</dbReference>
<dbReference type="InterPro" id="IPR041424">
    <property type="entry name" value="CinA_KH"/>
</dbReference>
<dbReference type="InterPro" id="IPR008135">
    <property type="entry name" value="Competence-induced_CinA"/>
</dbReference>
<dbReference type="InterPro" id="IPR036653">
    <property type="entry name" value="CinA-like_C"/>
</dbReference>
<dbReference type="SUPFAM" id="SSF53218">
    <property type="entry name" value="Molybdenum cofactor biosynthesis proteins"/>
    <property type="match status" value="1"/>
</dbReference>
<dbReference type="EMBL" id="LVWG01000021">
    <property type="protein sequence ID" value="KZK74653.1"/>
    <property type="molecule type" value="Genomic_DNA"/>
</dbReference>
<dbReference type="PANTHER" id="PTHR13939">
    <property type="entry name" value="NICOTINAMIDE-NUCLEOTIDE AMIDOHYDROLASE PNCC"/>
    <property type="match status" value="1"/>
</dbReference>
<dbReference type="PANTHER" id="PTHR13939:SF0">
    <property type="entry name" value="NMN AMIDOHYDROLASE-LIKE PROTEIN YFAY"/>
    <property type="match status" value="1"/>
</dbReference>
<dbReference type="AlphaFoldDB" id="A0A165M0D3"/>